<evidence type="ECO:0000256" key="1">
    <source>
        <dbReference type="SAM" id="Phobius"/>
    </source>
</evidence>
<keyword evidence="1" id="KW-0472">Membrane</keyword>
<dbReference type="Proteomes" id="UP000217348">
    <property type="component" value="Chromosome"/>
</dbReference>
<proteinExistence type="predicted"/>
<dbReference type="KEGG" id="csto:CGC58_06155"/>
<feature type="transmembrane region" description="Helical" evidence="1">
    <location>
        <begin position="6"/>
        <end position="23"/>
    </location>
</feature>
<evidence type="ECO:0008006" key="4">
    <source>
        <dbReference type="Google" id="ProtNLM"/>
    </source>
</evidence>
<evidence type="ECO:0000313" key="3">
    <source>
        <dbReference type="Proteomes" id="UP000217348"/>
    </source>
</evidence>
<accession>A0A250FW15</accession>
<name>A0A250FW15_9FLAO</name>
<sequence length="98" mass="11839">MEKIVYVLPFLMMFINYSKMFWFRNFVEWNRRGIIIKVNNFWGKTFSFDDIRCFHIENKILEITKENGTKKHINLDGICLESIQKLEKILAKYVCVPV</sequence>
<keyword evidence="1" id="KW-0812">Transmembrane</keyword>
<organism evidence="2 3">
    <name type="scientific">Capnocytophaga stomatis</name>
    <dbReference type="NCBI Taxonomy" id="1848904"/>
    <lineage>
        <taxon>Bacteria</taxon>
        <taxon>Pseudomonadati</taxon>
        <taxon>Bacteroidota</taxon>
        <taxon>Flavobacteriia</taxon>
        <taxon>Flavobacteriales</taxon>
        <taxon>Flavobacteriaceae</taxon>
        <taxon>Capnocytophaga</taxon>
    </lineage>
</organism>
<dbReference type="EMBL" id="CP022387">
    <property type="protein sequence ID" value="ATA89342.1"/>
    <property type="molecule type" value="Genomic_DNA"/>
</dbReference>
<evidence type="ECO:0000313" key="2">
    <source>
        <dbReference type="EMBL" id="ATA89342.1"/>
    </source>
</evidence>
<reference evidence="3" key="1">
    <citation type="submission" date="2017-06" db="EMBL/GenBank/DDBJ databases">
        <title>Capnocytophaga spp. assemblies.</title>
        <authorList>
            <person name="Gulvik C.A."/>
        </authorList>
    </citation>
    <scope>NUCLEOTIDE SEQUENCE [LARGE SCALE GENOMIC DNA]</scope>
    <source>
        <strain evidence="3">H2177</strain>
    </source>
</reference>
<dbReference type="RefSeq" id="WP_095895853.1">
    <property type="nucleotide sequence ID" value="NZ_BOQF01000018.1"/>
</dbReference>
<dbReference type="AlphaFoldDB" id="A0A250FW15"/>
<keyword evidence="1" id="KW-1133">Transmembrane helix</keyword>
<protein>
    <recommendedName>
        <fullName evidence="4">DUF5673 domain-containing protein</fullName>
    </recommendedName>
</protein>
<dbReference type="OrthoDB" id="1433813at2"/>
<gene>
    <name evidence="2" type="ORF">CGC58_06155</name>
</gene>